<evidence type="ECO:0000313" key="3">
    <source>
        <dbReference type="EMBL" id="GAA0737906.1"/>
    </source>
</evidence>
<dbReference type="RefSeq" id="WP_343760374.1">
    <property type="nucleotide sequence ID" value="NZ_BAAACG010000008.1"/>
</dbReference>
<dbReference type="Gene3D" id="3.40.630.40">
    <property type="entry name" value="Zn-dependent exopeptidases"/>
    <property type="match status" value="1"/>
</dbReference>
<keyword evidence="4" id="KW-1185">Reference proteome</keyword>
<comment type="caution">
    <text evidence="3">The sequence shown here is derived from an EMBL/GenBank/DDBJ whole genome shotgun (WGS) entry which is preliminary data.</text>
</comment>
<dbReference type="PANTHER" id="PTHR30404">
    <property type="entry name" value="N-ACETYLMURAMOYL-L-ALANINE AMIDASE"/>
    <property type="match status" value="1"/>
</dbReference>
<evidence type="ECO:0000256" key="1">
    <source>
        <dbReference type="ARBA" id="ARBA00022801"/>
    </source>
</evidence>
<evidence type="ECO:0000259" key="2">
    <source>
        <dbReference type="SMART" id="SM00646"/>
    </source>
</evidence>
<dbReference type="SUPFAM" id="SSF53187">
    <property type="entry name" value="Zn-dependent exopeptidases"/>
    <property type="match status" value="1"/>
</dbReference>
<dbReference type="SMART" id="SM00646">
    <property type="entry name" value="Ami_3"/>
    <property type="match status" value="1"/>
</dbReference>
<evidence type="ECO:0000313" key="4">
    <source>
        <dbReference type="Proteomes" id="UP001501510"/>
    </source>
</evidence>
<feature type="domain" description="MurNAc-LAA" evidence="2">
    <location>
        <begin position="157"/>
        <end position="270"/>
    </location>
</feature>
<accession>A0ABN1JET8</accession>
<dbReference type="Proteomes" id="UP001501510">
    <property type="component" value="Unassembled WGS sequence"/>
</dbReference>
<dbReference type="EMBL" id="BAAACG010000008">
    <property type="protein sequence ID" value="GAA0737906.1"/>
    <property type="molecule type" value="Genomic_DNA"/>
</dbReference>
<name>A0ABN1JET8_9CLOT</name>
<dbReference type="InterPro" id="IPR002508">
    <property type="entry name" value="MurNAc-LAA_cat"/>
</dbReference>
<reference evidence="3 4" key="1">
    <citation type="journal article" date="2019" name="Int. J. Syst. Evol. Microbiol.">
        <title>The Global Catalogue of Microorganisms (GCM) 10K type strain sequencing project: providing services to taxonomists for standard genome sequencing and annotation.</title>
        <authorList>
            <consortium name="The Broad Institute Genomics Platform"/>
            <consortium name="The Broad Institute Genome Sequencing Center for Infectious Disease"/>
            <person name="Wu L."/>
            <person name="Ma J."/>
        </authorList>
    </citation>
    <scope>NUCLEOTIDE SEQUENCE [LARGE SCALE GENOMIC DNA]</scope>
    <source>
        <strain evidence="3 4">JCM 1407</strain>
    </source>
</reference>
<gene>
    <name evidence="3" type="ORF">GCM10008906_14650</name>
</gene>
<sequence length="277" mass="31406">MKPKKHQGKKDFKYSKKYLDYKRQKKNKYLKKKRVIKKLKLRLFLLIIIVLFSGFMGKKLLNMYKDFTTPIPNESVTTTKNFSKYSKFTVTIDPGHGGYDVGTSTIDGMMHEKEITLKIGLEVKRLLEEKGVNVIMTRTSDNVSWPSNNKKDLRARVKISNDSNSDAFVSIHCNANENTAHNGMEGWIRFPNTQSEKLAKNIINKLSSYNYTKNRGIKNESIKSLAVLTLNNSTATLIELGFLSNSSDAKFLTSKEGQAKSAKGISEGVLEYLSNKD</sequence>
<dbReference type="InterPro" id="IPR050695">
    <property type="entry name" value="N-acetylmuramoyl_amidase_3"/>
</dbReference>
<proteinExistence type="predicted"/>
<dbReference type="Pfam" id="PF01520">
    <property type="entry name" value="Amidase_3"/>
    <property type="match status" value="1"/>
</dbReference>
<protein>
    <recommendedName>
        <fullName evidence="2">MurNAc-LAA domain-containing protein</fullName>
    </recommendedName>
</protein>
<dbReference type="PANTHER" id="PTHR30404:SF0">
    <property type="entry name" value="N-ACETYLMURAMOYL-L-ALANINE AMIDASE AMIC"/>
    <property type="match status" value="1"/>
</dbReference>
<dbReference type="CDD" id="cd02696">
    <property type="entry name" value="MurNAc-LAA"/>
    <property type="match status" value="1"/>
</dbReference>
<organism evidence="3 4">
    <name type="scientific">Clostridium oceanicum</name>
    <dbReference type="NCBI Taxonomy" id="1543"/>
    <lineage>
        <taxon>Bacteria</taxon>
        <taxon>Bacillati</taxon>
        <taxon>Bacillota</taxon>
        <taxon>Clostridia</taxon>
        <taxon>Eubacteriales</taxon>
        <taxon>Clostridiaceae</taxon>
        <taxon>Clostridium</taxon>
    </lineage>
</organism>
<keyword evidence="1" id="KW-0378">Hydrolase</keyword>